<name>A0A099Z9Z5_TINGU</name>
<feature type="non-terminal residue" evidence="1">
    <location>
        <position position="51"/>
    </location>
</feature>
<organism evidence="1 2">
    <name type="scientific">Tinamus guttatus</name>
    <name type="common">White-throated tinamou</name>
    <dbReference type="NCBI Taxonomy" id="94827"/>
    <lineage>
        <taxon>Eukaryota</taxon>
        <taxon>Metazoa</taxon>
        <taxon>Chordata</taxon>
        <taxon>Craniata</taxon>
        <taxon>Vertebrata</taxon>
        <taxon>Euteleostomi</taxon>
        <taxon>Archelosauria</taxon>
        <taxon>Archosauria</taxon>
        <taxon>Dinosauria</taxon>
        <taxon>Saurischia</taxon>
        <taxon>Theropoda</taxon>
        <taxon>Coelurosauria</taxon>
        <taxon>Aves</taxon>
        <taxon>Palaeognathae</taxon>
        <taxon>Tinamiformes</taxon>
        <taxon>Tinamidae</taxon>
        <taxon>Tinamus</taxon>
    </lineage>
</organism>
<gene>
    <name evidence="1" type="ORF">N309_06792</name>
</gene>
<protein>
    <submittedName>
        <fullName evidence="1">Uncharacterized protein</fullName>
    </submittedName>
</protein>
<keyword evidence="2" id="KW-1185">Reference proteome</keyword>
<dbReference type="EMBL" id="KL891186">
    <property type="protein sequence ID" value="KGL78576.1"/>
    <property type="molecule type" value="Genomic_DNA"/>
</dbReference>
<dbReference type="Proteomes" id="UP000053641">
    <property type="component" value="Unassembled WGS sequence"/>
</dbReference>
<feature type="non-terminal residue" evidence="1">
    <location>
        <position position="1"/>
    </location>
</feature>
<proteinExistence type="predicted"/>
<accession>A0A099Z9Z5</accession>
<dbReference type="AlphaFoldDB" id="A0A099Z9Z5"/>
<evidence type="ECO:0000313" key="1">
    <source>
        <dbReference type="EMBL" id="KGL78576.1"/>
    </source>
</evidence>
<evidence type="ECO:0000313" key="2">
    <source>
        <dbReference type="Proteomes" id="UP000053641"/>
    </source>
</evidence>
<sequence>NGCKLKHRKFHLHVRKNFFLVRVTEPWKRLPREVVESPSLDIFKTHLDATL</sequence>
<reference evidence="1 2" key="1">
    <citation type="submission" date="2014-06" db="EMBL/GenBank/DDBJ databases">
        <title>Genome evolution of avian class.</title>
        <authorList>
            <person name="Zhang G."/>
            <person name="Li C."/>
        </authorList>
    </citation>
    <scope>NUCLEOTIDE SEQUENCE [LARGE SCALE GENOMIC DNA]</scope>
    <source>
        <strain evidence="1">BGI_N309</strain>
    </source>
</reference>